<protein>
    <submittedName>
        <fullName evidence="2">Uncharacterized protein</fullName>
    </submittedName>
</protein>
<name>A0AAV2L4S2_KNICA</name>
<dbReference type="Proteomes" id="UP001497482">
    <property type="component" value="Chromosome 21"/>
</dbReference>
<dbReference type="AlphaFoldDB" id="A0AAV2L4S2"/>
<dbReference type="EMBL" id="OZ035843">
    <property type="protein sequence ID" value="CAL1596924.1"/>
    <property type="molecule type" value="Genomic_DNA"/>
</dbReference>
<accession>A0AAV2L4S2</accession>
<evidence type="ECO:0000256" key="1">
    <source>
        <dbReference type="SAM" id="MobiDB-lite"/>
    </source>
</evidence>
<reference evidence="2 3" key="1">
    <citation type="submission" date="2024-04" db="EMBL/GenBank/DDBJ databases">
        <authorList>
            <person name="Waldvogel A.-M."/>
            <person name="Schoenle A."/>
        </authorList>
    </citation>
    <scope>NUCLEOTIDE SEQUENCE [LARGE SCALE GENOMIC DNA]</scope>
</reference>
<evidence type="ECO:0000313" key="3">
    <source>
        <dbReference type="Proteomes" id="UP001497482"/>
    </source>
</evidence>
<gene>
    <name evidence="2" type="ORF">KC01_LOCUS25520</name>
</gene>
<keyword evidence="3" id="KW-1185">Reference proteome</keyword>
<proteinExistence type="predicted"/>
<organism evidence="2 3">
    <name type="scientific">Knipowitschia caucasica</name>
    <name type="common">Caucasian dwarf goby</name>
    <name type="synonym">Pomatoschistus caucasicus</name>
    <dbReference type="NCBI Taxonomy" id="637954"/>
    <lineage>
        <taxon>Eukaryota</taxon>
        <taxon>Metazoa</taxon>
        <taxon>Chordata</taxon>
        <taxon>Craniata</taxon>
        <taxon>Vertebrata</taxon>
        <taxon>Euteleostomi</taxon>
        <taxon>Actinopterygii</taxon>
        <taxon>Neopterygii</taxon>
        <taxon>Teleostei</taxon>
        <taxon>Neoteleostei</taxon>
        <taxon>Acanthomorphata</taxon>
        <taxon>Gobiaria</taxon>
        <taxon>Gobiiformes</taxon>
        <taxon>Gobioidei</taxon>
        <taxon>Gobiidae</taxon>
        <taxon>Gobiinae</taxon>
        <taxon>Knipowitschia</taxon>
    </lineage>
</organism>
<evidence type="ECO:0000313" key="2">
    <source>
        <dbReference type="EMBL" id="CAL1596924.1"/>
    </source>
</evidence>
<feature type="compositionally biased region" description="Polar residues" evidence="1">
    <location>
        <begin position="101"/>
        <end position="110"/>
    </location>
</feature>
<sequence>MHHTHVLIEYGSALTPYSLAVIGRDALGSLTQRQHWWWLGSGAADCSGTCFNRWWRLESVITLERGLEEREQDPAKKQHADEDSHLESILLPLPPVDCGAGSSSVSLGPL</sequence>
<feature type="region of interest" description="Disordered" evidence="1">
    <location>
        <begin position="89"/>
        <end position="110"/>
    </location>
</feature>